<protein>
    <submittedName>
        <fullName evidence="2">Uncharacterized protein</fullName>
    </submittedName>
</protein>
<sequence length="196" mass="22429">MILDPNLMALISTVVGGLLAITGGFLATSFSQRITEKAEKRKQTRERVEELYILSTQIKEWAKVQLLRACEVGEFTLQLKAPGWFFDAVKTEPDCPIEKMEMLVYLYLPSLIRPFETYHTRVLAIQHLETEMRNSVYSKHALEAHCNAALVRTTDIEERLAKDTNAVVEFIVQVLDNFEQSQQELRVALQQIAEKS</sequence>
<gene>
    <name evidence="2" type="ORF">KSX_73890</name>
</gene>
<proteinExistence type="predicted"/>
<evidence type="ECO:0000313" key="3">
    <source>
        <dbReference type="Proteomes" id="UP000612362"/>
    </source>
</evidence>
<evidence type="ECO:0000256" key="1">
    <source>
        <dbReference type="SAM" id="Phobius"/>
    </source>
</evidence>
<accession>A0A8J3MWQ2</accession>
<comment type="caution">
    <text evidence="2">The sequence shown here is derived from an EMBL/GenBank/DDBJ whole genome shotgun (WGS) entry which is preliminary data.</text>
</comment>
<dbReference type="EMBL" id="BNJF01000004">
    <property type="protein sequence ID" value="GHO49226.1"/>
    <property type="molecule type" value="Genomic_DNA"/>
</dbReference>
<name>A0A8J3MWQ2_9CHLR</name>
<keyword evidence="1" id="KW-0472">Membrane</keyword>
<dbReference type="AlphaFoldDB" id="A0A8J3MWQ2"/>
<keyword evidence="1" id="KW-0812">Transmembrane</keyword>
<keyword evidence="3" id="KW-1185">Reference proteome</keyword>
<keyword evidence="1" id="KW-1133">Transmembrane helix</keyword>
<organism evidence="2 3">
    <name type="scientific">Ktedonospora formicarum</name>
    <dbReference type="NCBI Taxonomy" id="2778364"/>
    <lineage>
        <taxon>Bacteria</taxon>
        <taxon>Bacillati</taxon>
        <taxon>Chloroflexota</taxon>
        <taxon>Ktedonobacteria</taxon>
        <taxon>Ktedonobacterales</taxon>
        <taxon>Ktedonobacteraceae</taxon>
        <taxon>Ktedonospora</taxon>
    </lineage>
</organism>
<evidence type="ECO:0000313" key="2">
    <source>
        <dbReference type="EMBL" id="GHO49226.1"/>
    </source>
</evidence>
<dbReference type="Proteomes" id="UP000612362">
    <property type="component" value="Unassembled WGS sequence"/>
</dbReference>
<reference evidence="2" key="1">
    <citation type="submission" date="2020-10" db="EMBL/GenBank/DDBJ databases">
        <title>Taxonomic study of unclassified bacteria belonging to the class Ktedonobacteria.</title>
        <authorList>
            <person name="Yabe S."/>
            <person name="Wang C.M."/>
            <person name="Zheng Y."/>
            <person name="Sakai Y."/>
            <person name="Cavaletti L."/>
            <person name="Monciardini P."/>
            <person name="Donadio S."/>
        </authorList>
    </citation>
    <scope>NUCLEOTIDE SEQUENCE</scope>
    <source>
        <strain evidence="2">SOSP1-1</strain>
    </source>
</reference>
<feature type="transmembrane region" description="Helical" evidence="1">
    <location>
        <begin position="6"/>
        <end position="27"/>
    </location>
</feature>
<dbReference type="RefSeq" id="WP_220198331.1">
    <property type="nucleotide sequence ID" value="NZ_BNJF01000004.1"/>
</dbReference>